<gene>
    <name evidence="2" type="ORF">WP3W19E03_29140</name>
</gene>
<protein>
    <submittedName>
        <fullName evidence="2">Uncharacterized protein</fullName>
    </submittedName>
</protein>
<dbReference type="RefSeq" id="WP_182937842.1">
    <property type="nucleotide sequence ID" value="NZ_AP022038.1"/>
</dbReference>
<evidence type="ECO:0000313" key="3">
    <source>
        <dbReference type="Proteomes" id="UP000515442"/>
    </source>
</evidence>
<reference evidence="2 3" key="1">
    <citation type="submission" date="2019-12" db="EMBL/GenBank/DDBJ databases">
        <title>complete genome sequences of Aeromonas veronii str. WP3-W19-ESBL-03 isolated from wastewater treatment plant effluent.</title>
        <authorList>
            <person name="Sekizuka T."/>
            <person name="Itokawa K."/>
            <person name="Yatsu K."/>
            <person name="Inamine Y."/>
            <person name="Kuroda M."/>
        </authorList>
    </citation>
    <scope>NUCLEOTIDE SEQUENCE [LARGE SCALE GENOMIC DNA]</scope>
    <source>
        <strain evidence="2 3">WP3-W19-ESBL-03</strain>
    </source>
</reference>
<dbReference type="AlphaFoldDB" id="A0A6S5D5Y0"/>
<evidence type="ECO:0000256" key="1">
    <source>
        <dbReference type="SAM" id="Coils"/>
    </source>
</evidence>
<accession>A0A6S5D5Y0</accession>
<name>A0A6S5D5Y0_AERVE</name>
<dbReference type="EMBL" id="AP022038">
    <property type="protein sequence ID" value="BBR40389.1"/>
    <property type="molecule type" value="Genomic_DNA"/>
</dbReference>
<proteinExistence type="predicted"/>
<sequence length="187" mass="21577">MGSQTVWLPTVLYTALIRLQLNDFTAQECVIAVFGDKFKRPSKHKYYGLIYRHLNKLVGMGLLNRRSVGNKWFRPNYVKSQLFDEATFREDLLGPVIPVTQVEQKAVVEVKDEVRKGLEELEAKAKSYRFEIQEYQATFAEYNELRADFPALEATIDSVLRHTSQEFQSLRGRLAAVEEVMRALGRS</sequence>
<dbReference type="Proteomes" id="UP000515442">
    <property type="component" value="Chromosome"/>
</dbReference>
<feature type="coiled-coil region" evidence="1">
    <location>
        <begin position="111"/>
        <end position="138"/>
    </location>
</feature>
<evidence type="ECO:0000313" key="2">
    <source>
        <dbReference type="EMBL" id="BBR40389.1"/>
    </source>
</evidence>
<keyword evidence="1" id="KW-0175">Coiled coil</keyword>
<organism evidence="2 3">
    <name type="scientific">Aeromonas veronii</name>
    <dbReference type="NCBI Taxonomy" id="654"/>
    <lineage>
        <taxon>Bacteria</taxon>
        <taxon>Pseudomonadati</taxon>
        <taxon>Pseudomonadota</taxon>
        <taxon>Gammaproteobacteria</taxon>
        <taxon>Aeromonadales</taxon>
        <taxon>Aeromonadaceae</taxon>
        <taxon>Aeromonas</taxon>
    </lineage>
</organism>